<keyword evidence="3" id="KW-1185">Reference proteome</keyword>
<feature type="signal peptide" evidence="1">
    <location>
        <begin position="1"/>
        <end position="23"/>
    </location>
</feature>
<name>W0RRT1_9BACT</name>
<dbReference type="Proteomes" id="UP000019151">
    <property type="component" value="Plasmid 1"/>
</dbReference>
<dbReference type="Gene3D" id="1.25.40.10">
    <property type="entry name" value="Tetratricopeptide repeat domain"/>
    <property type="match status" value="1"/>
</dbReference>
<proteinExistence type="predicted"/>
<evidence type="ECO:0008006" key="4">
    <source>
        <dbReference type="Google" id="ProtNLM"/>
    </source>
</evidence>
<accession>W0RRT1</accession>
<dbReference type="InParanoid" id="W0RRT1"/>
<dbReference type="InterPro" id="IPR011990">
    <property type="entry name" value="TPR-like_helical_dom_sf"/>
</dbReference>
<dbReference type="EMBL" id="CP007129">
    <property type="protein sequence ID" value="AHG92283.1"/>
    <property type="molecule type" value="Genomic_DNA"/>
</dbReference>
<dbReference type="PROSITE" id="PS51257">
    <property type="entry name" value="PROKAR_LIPOPROTEIN"/>
    <property type="match status" value="1"/>
</dbReference>
<geneLocation type="plasmid" evidence="2 3">
    <name>1</name>
</geneLocation>
<feature type="chain" id="PRO_5004795327" description="Tetratricopeptide repeat protein" evidence="1">
    <location>
        <begin position="24"/>
        <end position="774"/>
    </location>
</feature>
<organism evidence="2 3">
    <name type="scientific">Gemmatirosa kalamazoonensis</name>
    <dbReference type="NCBI Taxonomy" id="861299"/>
    <lineage>
        <taxon>Bacteria</taxon>
        <taxon>Pseudomonadati</taxon>
        <taxon>Gemmatimonadota</taxon>
        <taxon>Gemmatimonadia</taxon>
        <taxon>Gemmatimonadales</taxon>
        <taxon>Gemmatimonadaceae</taxon>
        <taxon>Gemmatirosa</taxon>
    </lineage>
</organism>
<gene>
    <name evidence="2" type="ORF">J421_4748</name>
</gene>
<dbReference type="RefSeq" id="WP_025413631.1">
    <property type="nucleotide sequence ID" value="NZ_CP007129.1"/>
</dbReference>
<sequence length="774" mass="82253">MRPPCRLARLLAALALTASGVSSVTGCGARADATDVGRDVGQLQSMLLGERFTAGRLAGQTAWSGCAVVDTAALVPRLRCAPPPAPGSRRFAAIGRASRVVLPRLRSDSSPAVLRAAALVDLRWRDTDAAGVDRAIAALERARSRAPDDARVLNDLAVAYLARAERDQQLRPLLQALDAVERARAAGDASPVALFNRALLLERLYLVETARGAWDAYVAAEHDPAWRREGAAHRERLARLAAGSPRTPQTARETGLAALGTWGRAVTLGDSLGARRDLDSARALGAELDAAGADRSVALAVRAIEAAQRTPSRVRTLAAAHAAFADGLALYGRAAYEDAARELGRAERAMREAGTPAARWAAVYRALALLNRGARDSADAVLRRALADATPAEPALVGKILWTLGLNQVRRGSYEAAARLYGDAQPYFARLGETENLGMLSSLRAEALNFAGQAAAGHDEALRGMHLLAPFRASSFMANHISVFGGYARADRVPLAALDVADELLAVARSSGRPQSVAWAYRERARTALAAGRAEVARADLTEAERWMARVPPGVSRDRLAAYVGLVRAQVALAGDPAAARDELEAVVRGYRAARDEINLPNALYQAALAARAVGDTARARAALAEAVAAIESRRALFPSAEVRASYYETTENVYDAMIELSLARGDASEAFELLERSRAAVWAGTARDAPIGVPALRTRLPAGVLVIEYALLRERVIVWAVSRSAWRSISLPVPRDSIAALVARFHAELGDPAATAARARDSSTFSCARSPRS</sequence>
<keyword evidence="1" id="KW-0732">Signal</keyword>
<evidence type="ECO:0000313" key="2">
    <source>
        <dbReference type="EMBL" id="AHG92283.1"/>
    </source>
</evidence>
<dbReference type="AlphaFoldDB" id="W0RRT1"/>
<evidence type="ECO:0000313" key="3">
    <source>
        <dbReference type="Proteomes" id="UP000019151"/>
    </source>
</evidence>
<reference evidence="2 3" key="1">
    <citation type="journal article" date="2014" name="Genome Announc.">
        <title>Genome Sequence and Methylome of Soil Bacterium Gemmatirosa kalamazoonensis KBS708T, a Member of the Rarely Cultivated Gemmatimonadetes Phylum.</title>
        <authorList>
            <person name="Debruyn J.M."/>
            <person name="Radosevich M."/>
            <person name="Wommack K.E."/>
            <person name="Polson S.W."/>
            <person name="Hauser L.J."/>
            <person name="Fawaz M.N."/>
            <person name="Korlach J."/>
            <person name="Tsai Y.C."/>
        </authorList>
    </citation>
    <scope>NUCLEOTIDE SEQUENCE [LARGE SCALE GENOMIC DNA]</scope>
    <source>
        <strain evidence="2 3">KBS708</strain>
        <plasmid evidence="3">Plasmid 1</plasmid>
    </source>
</reference>
<dbReference type="KEGG" id="gba:J421_4748"/>
<evidence type="ECO:0000256" key="1">
    <source>
        <dbReference type="SAM" id="SignalP"/>
    </source>
</evidence>
<dbReference type="SUPFAM" id="SSF48452">
    <property type="entry name" value="TPR-like"/>
    <property type="match status" value="2"/>
</dbReference>
<protein>
    <recommendedName>
        <fullName evidence="4">Tetratricopeptide repeat protein</fullName>
    </recommendedName>
</protein>
<keyword evidence="2" id="KW-0614">Plasmid</keyword>
<dbReference type="HOGENOM" id="CLU_361217_0_0_0"/>